<keyword evidence="3" id="KW-1185">Reference proteome</keyword>
<dbReference type="InterPro" id="IPR001387">
    <property type="entry name" value="Cro/C1-type_HTH"/>
</dbReference>
<dbReference type="GO" id="GO:0003677">
    <property type="term" value="F:DNA binding"/>
    <property type="evidence" value="ECO:0007669"/>
    <property type="project" value="InterPro"/>
</dbReference>
<dbReference type="InterPro" id="IPR010982">
    <property type="entry name" value="Lambda_DNA-bd_dom_sf"/>
</dbReference>
<dbReference type="EMBL" id="CP112887">
    <property type="protein sequence ID" value="WBW63645.1"/>
    <property type="molecule type" value="Genomic_DNA"/>
</dbReference>
<dbReference type="Proteomes" id="UP001210130">
    <property type="component" value="Chromosome"/>
</dbReference>
<feature type="compositionally biased region" description="Basic and acidic residues" evidence="1">
    <location>
        <begin position="164"/>
        <end position="176"/>
    </location>
</feature>
<dbReference type="CDD" id="cd00093">
    <property type="entry name" value="HTH_XRE"/>
    <property type="match status" value="1"/>
</dbReference>
<organism evidence="2 3">
    <name type="scientific">Klebsiella electrica</name>
    <dbReference type="NCBI Taxonomy" id="1259973"/>
    <lineage>
        <taxon>Bacteria</taxon>
        <taxon>Pseudomonadati</taxon>
        <taxon>Pseudomonadota</taxon>
        <taxon>Gammaproteobacteria</taxon>
        <taxon>Enterobacterales</taxon>
        <taxon>Enterobacteriaceae</taxon>
        <taxon>Klebsiella/Raoultella group</taxon>
        <taxon>Klebsiella</taxon>
    </lineage>
</organism>
<evidence type="ECO:0000313" key="3">
    <source>
        <dbReference type="Proteomes" id="UP001210130"/>
    </source>
</evidence>
<dbReference type="RefSeq" id="WP_271207598.1">
    <property type="nucleotide sequence ID" value="NZ_CP112887.1"/>
</dbReference>
<reference evidence="2 3" key="1">
    <citation type="journal article" date="2023" name="Microbiol. Resour. Announc.">
        <title>Complete Genome Sequence of the First Colistin-Resistant Raoultella electrica Strain.</title>
        <authorList>
            <person name="Aldeia C."/>
            <person name="Campos-Madueno E.I."/>
            <person name="Sendi P."/>
            <person name="Endimiani A."/>
        </authorList>
    </citation>
    <scope>NUCLEOTIDE SEQUENCE [LARGE SCALE GENOMIC DNA]</scope>
    <source>
        <strain evidence="2 3">S2-IND-01-C</strain>
    </source>
</reference>
<evidence type="ECO:0000256" key="1">
    <source>
        <dbReference type="SAM" id="MobiDB-lite"/>
    </source>
</evidence>
<evidence type="ECO:0000313" key="2">
    <source>
        <dbReference type="EMBL" id="WBW63645.1"/>
    </source>
</evidence>
<protein>
    <submittedName>
        <fullName evidence="2">Helix-turn-helix transcriptional regulator</fullName>
    </submittedName>
</protein>
<dbReference type="AlphaFoldDB" id="A0AAJ5R043"/>
<gene>
    <name evidence="2" type="ORF">OR613_12515</name>
</gene>
<dbReference type="SUPFAM" id="SSF47413">
    <property type="entry name" value="lambda repressor-like DNA-binding domains"/>
    <property type="match status" value="1"/>
</dbReference>
<name>A0AAJ5R043_9ENTR</name>
<dbReference type="Gene3D" id="1.10.260.40">
    <property type="entry name" value="lambda repressor-like DNA-binding domains"/>
    <property type="match status" value="1"/>
</dbReference>
<feature type="region of interest" description="Disordered" evidence="1">
    <location>
        <begin position="164"/>
        <end position="189"/>
    </location>
</feature>
<proteinExistence type="predicted"/>
<accession>A0AAJ5R043</accession>
<sequence length="189" mass="21503">MIEDKETEFAFHAERKESLAARLRELAERHKSLRAASREWGMSFSTLNNYINRGTEPSFFAMVDIAEKESVTIDWLAYGKNDEEFEFTITADGLQKVRHTPGRDTWLMIFDNLSMGERLALLNYCIKAGAPNLVKLATEVGATEREFLALPAEDKARVMRLYEQMKKGSSENRETIAKPSTSRTSKKAS</sequence>